<name>A0A5C8K8P1_9BACT</name>
<keyword evidence="2" id="KW-1185">Reference proteome</keyword>
<protein>
    <submittedName>
        <fullName evidence="1">Uncharacterized protein</fullName>
    </submittedName>
</protein>
<comment type="caution">
    <text evidence="1">The sequence shown here is derived from an EMBL/GenBank/DDBJ whole genome shotgun (WGS) entry which is preliminary data.</text>
</comment>
<gene>
    <name evidence="1" type="ORF">FVR03_05435</name>
</gene>
<organism evidence="1 2">
    <name type="scientific">Pontibacter qinzhouensis</name>
    <dbReference type="NCBI Taxonomy" id="2603253"/>
    <lineage>
        <taxon>Bacteria</taxon>
        <taxon>Pseudomonadati</taxon>
        <taxon>Bacteroidota</taxon>
        <taxon>Cytophagia</taxon>
        <taxon>Cytophagales</taxon>
        <taxon>Hymenobacteraceae</taxon>
        <taxon>Pontibacter</taxon>
    </lineage>
</organism>
<dbReference type="EMBL" id="VRTY01000014">
    <property type="protein sequence ID" value="TXK50046.1"/>
    <property type="molecule type" value="Genomic_DNA"/>
</dbReference>
<dbReference type="Proteomes" id="UP000321926">
    <property type="component" value="Unassembled WGS sequence"/>
</dbReference>
<evidence type="ECO:0000313" key="2">
    <source>
        <dbReference type="Proteomes" id="UP000321926"/>
    </source>
</evidence>
<dbReference type="AlphaFoldDB" id="A0A5C8K8P1"/>
<accession>A0A5C8K8P1</accession>
<dbReference type="OrthoDB" id="853630at2"/>
<dbReference type="RefSeq" id="WP_116544964.1">
    <property type="nucleotide sequence ID" value="NZ_VRTY01000014.1"/>
</dbReference>
<evidence type="ECO:0000313" key="1">
    <source>
        <dbReference type="EMBL" id="TXK50046.1"/>
    </source>
</evidence>
<proteinExistence type="predicted"/>
<sequence>MAEIPESPPLGFLPFAKLEKDYRPLEQKVRKAAVIREVFVDMVEVAKFAREVIKLNVKRQWQVLEPQLSL</sequence>
<reference evidence="1 2" key="1">
    <citation type="submission" date="2019-08" db="EMBL/GenBank/DDBJ databases">
        <authorList>
            <person name="Shi S."/>
        </authorList>
    </citation>
    <scope>NUCLEOTIDE SEQUENCE [LARGE SCALE GENOMIC DNA]</scope>
    <source>
        <strain evidence="1 2">GY10130</strain>
    </source>
</reference>